<evidence type="ECO:0000313" key="2">
    <source>
        <dbReference type="EnsemblPlants" id="Kaladp0096s0017.1.v1.1"/>
    </source>
</evidence>
<proteinExistence type="predicted"/>
<dbReference type="Gene3D" id="1.10.10.60">
    <property type="entry name" value="Homeodomain-like"/>
    <property type="match status" value="1"/>
</dbReference>
<accession>A0A7N0V3I6</accession>
<reference evidence="2" key="1">
    <citation type="submission" date="2021-01" db="UniProtKB">
        <authorList>
            <consortium name="EnsemblPlants"/>
        </authorList>
    </citation>
    <scope>IDENTIFICATION</scope>
</reference>
<evidence type="ECO:0000313" key="3">
    <source>
        <dbReference type="Proteomes" id="UP000594263"/>
    </source>
</evidence>
<protein>
    <submittedName>
        <fullName evidence="2">Uncharacterized protein</fullName>
    </submittedName>
</protein>
<sequence>MRGSKQQLPAFASNNVPSSKICPQFAPRPSNPAICAYCSFHRTAHSKQGGQLQRQPLARARFTEAQVSEMSSFAERELHWSTRTCDQPDLIAKVDTFCRRISIDVPKFKTWVHNNKRRYQGKPSASPTLLQLMPVEHRHSSSSSAPPPPPQSLLEEHQP</sequence>
<evidence type="ECO:0000256" key="1">
    <source>
        <dbReference type="SAM" id="MobiDB-lite"/>
    </source>
</evidence>
<dbReference type="AlphaFoldDB" id="A0A7N0V3I6"/>
<organism evidence="2 3">
    <name type="scientific">Kalanchoe fedtschenkoi</name>
    <name type="common">Lavender scallops</name>
    <name type="synonym">South American air plant</name>
    <dbReference type="NCBI Taxonomy" id="63787"/>
    <lineage>
        <taxon>Eukaryota</taxon>
        <taxon>Viridiplantae</taxon>
        <taxon>Streptophyta</taxon>
        <taxon>Embryophyta</taxon>
        <taxon>Tracheophyta</taxon>
        <taxon>Spermatophyta</taxon>
        <taxon>Magnoliopsida</taxon>
        <taxon>eudicotyledons</taxon>
        <taxon>Gunneridae</taxon>
        <taxon>Pentapetalae</taxon>
        <taxon>Saxifragales</taxon>
        <taxon>Crassulaceae</taxon>
        <taxon>Kalanchoe</taxon>
    </lineage>
</organism>
<dbReference type="Proteomes" id="UP000594263">
    <property type="component" value="Unplaced"/>
</dbReference>
<dbReference type="Gramene" id="Kaladp0096s0017.1.v1.1">
    <property type="protein sequence ID" value="Kaladp0096s0017.1.v1.1"/>
    <property type="gene ID" value="Kaladp0096s0017.v1.1"/>
</dbReference>
<feature type="region of interest" description="Disordered" evidence="1">
    <location>
        <begin position="118"/>
        <end position="159"/>
    </location>
</feature>
<keyword evidence="3" id="KW-1185">Reference proteome</keyword>
<name>A0A7N0V3I6_KALFE</name>
<dbReference type="EnsemblPlants" id="Kaladp0096s0017.1.v1.1">
    <property type="protein sequence ID" value="Kaladp0096s0017.1.v1.1"/>
    <property type="gene ID" value="Kaladp0096s0017.v1.1"/>
</dbReference>